<feature type="compositionally biased region" description="Polar residues" evidence="1">
    <location>
        <begin position="338"/>
        <end position="348"/>
    </location>
</feature>
<keyword evidence="2" id="KW-0472">Membrane</keyword>
<evidence type="ECO:0000313" key="4">
    <source>
        <dbReference type="Proteomes" id="UP000007879"/>
    </source>
</evidence>
<dbReference type="OrthoDB" id="29098at2759"/>
<evidence type="ECO:0000256" key="2">
    <source>
        <dbReference type="SAM" id="Phobius"/>
    </source>
</evidence>
<dbReference type="InterPro" id="IPR014988">
    <property type="entry name" value="Uncharacterised_YqcI/YcgG"/>
</dbReference>
<dbReference type="EnsemblMetazoa" id="XM_003387109.3">
    <property type="protein sequence ID" value="XP_003387157.1"/>
    <property type="gene ID" value="LOC100632453"/>
</dbReference>
<dbReference type="eggNOG" id="ENOG502S1C4">
    <property type="taxonomic scope" value="Eukaryota"/>
</dbReference>
<feature type="compositionally biased region" description="Basic and acidic residues" evidence="1">
    <location>
        <begin position="371"/>
        <end position="387"/>
    </location>
</feature>
<keyword evidence="4" id="KW-1185">Reference proteome</keyword>
<sequence>MVLSWIVFVDSCRLISVCGFLICSLTFTWYSFALLICLLGSLYLLDRDKYNVKLLSSDQDLHPQNPYKGHKRVKGEEHLPDNVKNSYTNLILNHVLYDTENCKTLQNFELVKRNTHCTFARTAILWGARDYDTTLTLEANVERSIPALIKFFAVAESLHLDGFVFELPGIEFGMDVESFGKGVYRVLKYISNQDPAGYHCMNKSFVSQIGWSFEFNAVPIFVTTFAPCYPENHSRYAFGAQNAFILLQPMYSFAIHEIGHDTPTTNWSNPQTIRDKIRVAYKENGRPYYIRDTIYYPMAHDVVKPLIEGPGNVVKWWKIDGDDEHGSSSIDDLDDGSQMNEAQRTTDVSGEIRYEETIEEEAKTYMYKSAFMDEKEHKEGNEDKRPE</sequence>
<evidence type="ECO:0000313" key="3">
    <source>
        <dbReference type="EnsemblMetazoa" id="Aqu2.1.29719_001"/>
    </source>
</evidence>
<gene>
    <name evidence="3" type="primary">100632453</name>
</gene>
<dbReference type="KEGG" id="aqu:100632453"/>
<dbReference type="Pfam" id="PF08892">
    <property type="entry name" value="YqcI_YcgG"/>
    <property type="match status" value="1"/>
</dbReference>
<dbReference type="Proteomes" id="UP000007879">
    <property type="component" value="Unassembled WGS sequence"/>
</dbReference>
<accession>A0A1X7UQD3</accession>
<dbReference type="AlphaFoldDB" id="A0A1X7UQD3"/>
<evidence type="ECO:0000256" key="1">
    <source>
        <dbReference type="SAM" id="MobiDB-lite"/>
    </source>
</evidence>
<proteinExistence type="predicted"/>
<dbReference type="InParanoid" id="A0A1X7UQD3"/>
<organism evidence="3">
    <name type="scientific">Amphimedon queenslandica</name>
    <name type="common">Sponge</name>
    <dbReference type="NCBI Taxonomy" id="400682"/>
    <lineage>
        <taxon>Eukaryota</taxon>
        <taxon>Metazoa</taxon>
        <taxon>Porifera</taxon>
        <taxon>Demospongiae</taxon>
        <taxon>Heteroscleromorpha</taxon>
        <taxon>Haplosclerida</taxon>
        <taxon>Niphatidae</taxon>
        <taxon>Amphimedon</taxon>
    </lineage>
</organism>
<dbReference type="EnsemblMetazoa" id="Aqu2.1.29719_001">
    <property type="protein sequence ID" value="Aqu2.1.29719_001"/>
    <property type="gene ID" value="Aqu2.1.29719"/>
</dbReference>
<feature type="transmembrane region" description="Helical" evidence="2">
    <location>
        <begin position="14"/>
        <end position="45"/>
    </location>
</feature>
<reference evidence="4" key="1">
    <citation type="journal article" date="2010" name="Nature">
        <title>The Amphimedon queenslandica genome and the evolution of animal complexity.</title>
        <authorList>
            <person name="Srivastava M."/>
            <person name="Simakov O."/>
            <person name="Chapman J."/>
            <person name="Fahey B."/>
            <person name="Gauthier M.E."/>
            <person name="Mitros T."/>
            <person name="Richards G.S."/>
            <person name="Conaco C."/>
            <person name="Dacre M."/>
            <person name="Hellsten U."/>
            <person name="Larroux C."/>
            <person name="Putnam N.H."/>
            <person name="Stanke M."/>
            <person name="Adamska M."/>
            <person name="Darling A."/>
            <person name="Degnan S.M."/>
            <person name="Oakley T.H."/>
            <person name="Plachetzki D.C."/>
            <person name="Zhai Y."/>
            <person name="Adamski M."/>
            <person name="Calcino A."/>
            <person name="Cummins S.F."/>
            <person name="Goodstein D.M."/>
            <person name="Harris C."/>
            <person name="Jackson D.J."/>
            <person name="Leys S.P."/>
            <person name="Shu S."/>
            <person name="Woodcroft B.J."/>
            <person name="Vervoort M."/>
            <person name="Kosik K.S."/>
            <person name="Manning G."/>
            <person name="Degnan B.M."/>
            <person name="Rokhsar D.S."/>
        </authorList>
    </citation>
    <scope>NUCLEOTIDE SEQUENCE [LARGE SCALE GENOMIC DNA]</scope>
</reference>
<keyword evidence="2" id="KW-1133">Transmembrane helix</keyword>
<reference evidence="3" key="2">
    <citation type="submission" date="2017-05" db="UniProtKB">
        <authorList>
            <consortium name="EnsemblMetazoa"/>
        </authorList>
    </citation>
    <scope>IDENTIFICATION</scope>
</reference>
<keyword evidence="2" id="KW-0812">Transmembrane</keyword>
<feature type="region of interest" description="Disordered" evidence="1">
    <location>
        <begin position="327"/>
        <end position="387"/>
    </location>
</feature>
<protein>
    <submittedName>
        <fullName evidence="3">Uncharacterized protein</fullName>
    </submittedName>
</protein>
<feature type="compositionally biased region" description="Basic and acidic residues" evidence="1">
    <location>
        <begin position="350"/>
        <end position="363"/>
    </location>
</feature>
<name>A0A1X7UQD3_AMPQE</name>